<dbReference type="AlphaFoldDB" id="A0A517NWN9"/>
<dbReference type="Proteomes" id="UP000319817">
    <property type="component" value="Chromosome"/>
</dbReference>
<dbReference type="EMBL" id="CP036526">
    <property type="protein sequence ID" value="QDT11506.1"/>
    <property type="molecule type" value="Genomic_DNA"/>
</dbReference>
<proteinExistence type="predicted"/>
<sequence>MVDTLFIFARTWTNFPHVKLRLGRASRHGNRRTFSDYTPSIFTFGSPDFTVLVITAERRFYFVGTGAIRTLTGVGRVLLSIACDFHDGPPNATDAHDT</sequence>
<organism evidence="1 2">
    <name type="scientific">Stieleria marina</name>
    <dbReference type="NCBI Taxonomy" id="1930275"/>
    <lineage>
        <taxon>Bacteria</taxon>
        <taxon>Pseudomonadati</taxon>
        <taxon>Planctomycetota</taxon>
        <taxon>Planctomycetia</taxon>
        <taxon>Pirellulales</taxon>
        <taxon>Pirellulaceae</taxon>
        <taxon>Stieleria</taxon>
    </lineage>
</organism>
<keyword evidence="2" id="KW-1185">Reference proteome</keyword>
<reference evidence="1 2" key="1">
    <citation type="submission" date="2019-02" db="EMBL/GenBank/DDBJ databases">
        <title>Deep-cultivation of Planctomycetes and their phenomic and genomic characterization uncovers novel biology.</title>
        <authorList>
            <person name="Wiegand S."/>
            <person name="Jogler M."/>
            <person name="Boedeker C."/>
            <person name="Pinto D."/>
            <person name="Vollmers J."/>
            <person name="Rivas-Marin E."/>
            <person name="Kohn T."/>
            <person name="Peeters S.H."/>
            <person name="Heuer A."/>
            <person name="Rast P."/>
            <person name="Oberbeckmann S."/>
            <person name="Bunk B."/>
            <person name="Jeske O."/>
            <person name="Meyerdierks A."/>
            <person name="Storesund J.E."/>
            <person name="Kallscheuer N."/>
            <person name="Luecker S."/>
            <person name="Lage O.M."/>
            <person name="Pohl T."/>
            <person name="Merkel B.J."/>
            <person name="Hornburger P."/>
            <person name="Mueller R.-W."/>
            <person name="Bruemmer F."/>
            <person name="Labrenz M."/>
            <person name="Spormann A.M."/>
            <person name="Op den Camp H."/>
            <person name="Overmann J."/>
            <person name="Amann R."/>
            <person name="Jetten M.S.M."/>
            <person name="Mascher T."/>
            <person name="Medema M.H."/>
            <person name="Devos D.P."/>
            <person name="Kaster A.-K."/>
            <person name="Ovreas L."/>
            <person name="Rohde M."/>
            <person name="Galperin M.Y."/>
            <person name="Jogler C."/>
        </authorList>
    </citation>
    <scope>NUCLEOTIDE SEQUENCE [LARGE SCALE GENOMIC DNA]</scope>
    <source>
        <strain evidence="1 2">K23_9</strain>
    </source>
</reference>
<evidence type="ECO:0000313" key="1">
    <source>
        <dbReference type="EMBL" id="QDT11506.1"/>
    </source>
</evidence>
<accession>A0A517NWN9</accession>
<name>A0A517NWN9_9BACT</name>
<protein>
    <submittedName>
        <fullName evidence="1">Uncharacterized protein</fullName>
    </submittedName>
</protein>
<gene>
    <name evidence="1" type="ORF">K239x_35040</name>
</gene>
<evidence type="ECO:0000313" key="2">
    <source>
        <dbReference type="Proteomes" id="UP000319817"/>
    </source>
</evidence>